<feature type="chain" id="PRO_5039955367" description="Flagellar biosynthetic protein FliP" evidence="13">
    <location>
        <begin position="26"/>
        <end position="254"/>
    </location>
</feature>
<keyword evidence="4 12" id="KW-1003">Cell membrane</keyword>
<dbReference type="PANTHER" id="PTHR30587">
    <property type="entry name" value="FLAGELLAR BIOSYNTHETIC PROTEIN FLIP"/>
    <property type="match status" value="1"/>
</dbReference>
<keyword evidence="9 12" id="KW-0472">Membrane</keyword>
<evidence type="ECO:0000256" key="6">
    <source>
        <dbReference type="ARBA" id="ARBA00022795"/>
    </source>
</evidence>
<dbReference type="NCBIfam" id="NF009438">
    <property type="entry name" value="PRK12797.1"/>
    <property type="match status" value="1"/>
</dbReference>
<keyword evidence="10" id="KW-0975">Bacterial flagellum</keyword>
<dbReference type="Pfam" id="PF00813">
    <property type="entry name" value="FliP"/>
    <property type="match status" value="1"/>
</dbReference>
<name>A0A9J6PG92_9PROT</name>
<evidence type="ECO:0000256" key="2">
    <source>
        <dbReference type="ARBA" id="ARBA00021714"/>
    </source>
</evidence>
<evidence type="ECO:0000256" key="4">
    <source>
        <dbReference type="ARBA" id="ARBA00022475"/>
    </source>
</evidence>
<comment type="caution">
    <text evidence="12">Lacks conserved residue(s) required for the propagation of feature annotation.</text>
</comment>
<dbReference type="GO" id="GO:0009425">
    <property type="term" value="C:bacterial-type flagellum basal body"/>
    <property type="evidence" value="ECO:0007669"/>
    <property type="project" value="UniProtKB-SubCell"/>
</dbReference>
<keyword evidence="14" id="KW-0969">Cilium</keyword>
<dbReference type="PRINTS" id="PR00951">
    <property type="entry name" value="FLGBIOSNFLIP"/>
</dbReference>
<dbReference type="PANTHER" id="PTHR30587:SF0">
    <property type="entry name" value="FLAGELLAR BIOSYNTHETIC PROTEIN FLIP"/>
    <property type="match status" value="1"/>
</dbReference>
<evidence type="ECO:0000256" key="11">
    <source>
        <dbReference type="ARBA" id="ARBA00023225"/>
    </source>
</evidence>
<evidence type="ECO:0000256" key="1">
    <source>
        <dbReference type="ARBA" id="ARBA00006257"/>
    </source>
</evidence>
<keyword evidence="15" id="KW-1185">Reference proteome</keyword>
<comment type="function">
    <text evidence="12">Plays a role in the flagellum-specific transport system.</text>
</comment>
<organism evidence="14 15">
    <name type="scientific">Futiania mangrovi</name>
    <dbReference type="NCBI Taxonomy" id="2959716"/>
    <lineage>
        <taxon>Bacteria</taxon>
        <taxon>Pseudomonadati</taxon>
        <taxon>Pseudomonadota</taxon>
        <taxon>Alphaproteobacteria</taxon>
        <taxon>Futianiales</taxon>
        <taxon>Futianiaceae</taxon>
        <taxon>Futiania</taxon>
    </lineage>
</organism>
<comment type="subcellular location">
    <subcellularLocation>
        <location evidence="12">Cell membrane</location>
        <topology evidence="12">Multi-pass membrane protein</topology>
    </subcellularLocation>
    <subcellularLocation>
        <location evidence="12">Bacterial flagellum basal body</location>
    </subcellularLocation>
</comment>
<feature type="transmembrane region" description="Helical" evidence="12">
    <location>
        <begin position="54"/>
        <end position="81"/>
    </location>
</feature>
<dbReference type="RefSeq" id="WP_269332783.1">
    <property type="nucleotide sequence ID" value="NZ_JAMZFT010000002.1"/>
</dbReference>
<dbReference type="PRINTS" id="PR01302">
    <property type="entry name" value="TYPE3IMPPROT"/>
</dbReference>
<dbReference type="InterPro" id="IPR005837">
    <property type="entry name" value="FliP"/>
</dbReference>
<evidence type="ECO:0000313" key="15">
    <source>
        <dbReference type="Proteomes" id="UP001055804"/>
    </source>
</evidence>
<keyword evidence="3 12" id="KW-0813">Transport</keyword>
<evidence type="ECO:0000256" key="7">
    <source>
        <dbReference type="ARBA" id="ARBA00022927"/>
    </source>
</evidence>
<evidence type="ECO:0000256" key="3">
    <source>
        <dbReference type="ARBA" id="ARBA00022448"/>
    </source>
</evidence>
<dbReference type="AlphaFoldDB" id="A0A9J6PG92"/>
<evidence type="ECO:0000256" key="8">
    <source>
        <dbReference type="ARBA" id="ARBA00022989"/>
    </source>
</evidence>
<keyword evidence="8 12" id="KW-1133">Transmembrane helix</keyword>
<proteinExistence type="inferred from homology"/>
<feature type="transmembrane region" description="Helical" evidence="12">
    <location>
        <begin position="93"/>
        <end position="111"/>
    </location>
</feature>
<dbReference type="GO" id="GO:0009306">
    <property type="term" value="P:protein secretion"/>
    <property type="evidence" value="ECO:0007669"/>
    <property type="project" value="UniProtKB-UniRule"/>
</dbReference>
<reference evidence="14" key="1">
    <citation type="submission" date="2022-06" db="EMBL/GenBank/DDBJ databases">
        <title>Isolation and Genomics of Futiania mangrovii gen. nov., sp. nov., a Rare and Metabolically-versatile member in the Class Alphaproteobacteria.</title>
        <authorList>
            <person name="Liu L."/>
            <person name="Huang W.-C."/>
            <person name="Pan J."/>
            <person name="Li J."/>
            <person name="Huang Y."/>
            <person name="Du H."/>
            <person name="Liu Y."/>
            <person name="Li M."/>
        </authorList>
    </citation>
    <scope>NUCLEOTIDE SEQUENCE</scope>
    <source>
        <strain evidence="14">FT118</strain>
    </source>
</reference>
<sequence length="254" mass="26843">MHRRTLALGLLAAGLLAVWAGPAMAQSVTFDLGNLATTGEEGEGLALTARAVQLFVLLTVLSLAPGIAMMVTCFPFMVTVLSILRQAIGVQQAPPNMMIVSLALFLTYFVMEPVFTEAWTVGIGPMLDGNLTQAQGFERAAGPVRAFMEARVDAGNSALVAAVSPGRVGADGVLPFSVLIPAFMVAEIERGFEVGFMIFLPFLAIDIVVASILMSMGMMMVPPVVVSLPLKLAFFVMADGWDLLAGTLVRSYAT</sequence>
<evidence type="ECO:0000256" key="5">
    <source>
        <dbReference type="ARBA" id="ARBA00022692"/>
    </source>
</evidence>
<dbReference type="GO" id="GO:0005886">
    <property type="term" value="C:plasma membrane"/>
    <property type="evidence" value="ECO:0007669"/>
    <property type="project" value="UniProtKB-SubCell"/>
</dbReference>
<accession>A0A9J6PG92</accession>
<feature type="signal peptide" evidence="13">
    <location>
        <begin position="1"/>
        <end position="25"/>
    </location>
</feature>
<gene>
    <name evidence="12 14" type="primary">fliP</name>
    <name evidence="14" type="ORF">NJQ99_10505</name>
</gene>
<evidence type="ECO:0000256" key="12">
    <source>
        <dbReference type="RuleBase" id="RU362069"/>
    </source>
</evidence>
<dbReference type="InterPro" id="IPR005838">
    <property type="entry name" value="T3SS_IM_P"/>
</dbReference>
<dbReference type="EMBL" id="JAMZFT010000002">
    <property type="protein sequence ID" value="MCP1336840.1"/>
    <property type="molecule type" value="Genomic_DNA"/>
</dbReference>
<evidence type="ECO:0000256" key="10">
    <source>
        <dbReference type="ARBA" id="ARBA00023143"/>
    </source>
</evidence>
<feature type="transmembrane region" description="Helical" evidence="12">
    <location>
        <begin position="198"/>
        <end position="220"/>
    </location>
</feature>
<comment type="similarity">
    <text evidence="1 12">Belongs to the FliP/MopC/SpaP family.</text>
</comment>
<evidence type="ECO:0000256" key="9">
    <source>
        <dbReference type="ARBA" id="ARBA00023136"/>
    </source>
</evidence>
<keyword evidence="11 12" id="KW-1006">Bacterial flagellum protein export</keyword>
<evidence type="ECO:0000256" key="13">
    <source>
        <dbReference type="SAM" id="SignalP"/>
    </source>
</evidence>
<keyword evidence="7 12" id="KW-0653">Protein transport</keyword>
<keyword evidence="5 12" id="KW-0812">Transmembrane</keyword>
<dbReference type="Proteomes" id="UP001055804">
    <property type="component" value="Unassembled WGS sequence"/>
</dbReference>
<protein>
    <recommendedName>
        <fullName evidence="2 12">Flagellar biosynthetic protein FliP</fullName>
    </recommendedName>
</protein>
<keyword evidence="14" id="KW-0966">Cell projection</keyword>
<keyword evidence="14" id="KW-0282">Flagellum</keyword>
<keyword evidence="6 12" id="KW-1005">Bacterial flagellum biogenesis</keyword>
<evidence type="ECO:0000313" key="14">
    <source>
        <dbReference type="EMBL" id="MCP1336840.1"/>
    </source>
</evidence>
<dbReference type="GO" id="GO:0044781">
    <property type="term" value="P:bacterial-type flagellum organization"/>
    <property type="evidence" value="ECO:0007669"/>
    <property type="project" value="UniProtKB-UniRule"/>
</dbReference>
<dbReference type="NCBIfam" id="TIGR01103">
    <property type="entry name" value="fliP"/>
    <property type="match status" value="1"/>
</dbReference>
<comment type="caution">
    <text evidence="14">The sequence shown here is derived from an EMBL/GenBank/DDBJ whole genome shotgun (WGS) entry which is preliminary data.</text>
</comment>
<keyword evidence="13" id="KW-0732">Signal</keyword>